<name>A0A8S1CZH9_9INSE</name>
<dbReference type="OrthoDB" id="7323794at2759"/>
<dbReference type="AlphaFoldDB" id="A0A8S1CZH9"/>
<evidence type="ECO:0000313" key="3">
    <source>
        <dbReference type="Proteomes" id="UP000494165"/>
    </source>
</evidence>
<evidence type="ECO:0000256" key="1">
    <source>
        <dbReference type="SAM" id="MobiDB-lite"/>
    </source>
</evidence>
<reference evidence="2 3" key="1">
    <citation type="submission" date="2020-04" db="EMBL/GenBank/DDBJ databases">
        <authorList>
            <person name="Alioto T."/>
            <person name="Alioto T."/>
            <person name="Gomez Garrido J."/>
        </authorList>
    </citation>
    <scope>NUCLEOTIDE SEQUENCE [LARGE SCALE GENOMIC DNA]</scope>
</reference>
<dbReference type="Proteomes" id="UP000494165">
    <property type="component" value="Unassembled WGS sequence"/>
</dbReference>
<dbReference type="EMBL" id="CADEPI010000055">
    <property type="protein sequence ID" value="CAB3370770.1"/>
    <property type="molecule type" value="Genomic_DNA"/>
</dbReference>
<protein>
    <submittedName>
        <fullName evidence="2">Uncharacterized protein</fullName>
    </submittedName>
</protein>
<sequence>MQTNVQIDSKALRGSPDHTSVKVYDPRTKTMTNFVAKVIIGERAANTHILLAGPLLIASDCKVSLAVEKGGRNPG</sequence>
<accession>A0A8S1CZH9</accession>
<comment type="caution">
    <text evidence="2">The sequence shown here is derived from an EMBL/GenBank/DDBJ whole genome shotgun (WGS) entry which is preliminary data.</text>
</comment>
<gene>
    <name evidence="2" type="ORF">CLODIP_2_CD09793</name>
</gene>
<keyword evidence="3" id="KW-1185">Reference proteome</keyword>
<organism evidence="2 3">
    <name type="scientific">Cloeon dipterum</name>
    <dbReference type="NCBI Taxonomy" id="197152"/>
    <lineage>
        <taxon>Eukaryota</taxon>
        <taxon>Metazoa</taxon>
        <taxon>Ecdysozoa</taxon>
        <taxon>Arthropoda</taxon>
        <taxon>Hexapoda</taxon>
        <taxon>Insecta</taxon>
        <taxon>Pterygota</taxon>
        <taxon>Palaeoptera</taxon>
        <taxon>Ephemeroptera</taxon>
        <taxon>Pisciforma</taxon>
        <taxon>Baetidae</taxon>
        <taxon>Cloeon</taxon>
    </lineage>
</organism>
<feature type="region of interest" description="Disordered" evidence="1">
    <location>
        <begin position="1"/>
        <end position="23"/>
    </location>
</feature>
<proteinExistence type="predicted"/>
<evidence type="ECO:0000313" key="2">
    <source>
        <dbReference type="EMBL" id="CAB3370770.1"/>
    </source>
</evidence>